<sequence>MFPLQESIKVLGVTVDCGLRFDRHVAAVAHQASLRVSTLRRMAEALTPGASLNTALYGVQCPVLDVECCHSSAETGRRTAPCPAAGGDERTAVAAGGADRSHVVGASAGRVCSCGSTQGPSVGVTSPQLTKAPNISCPEGVQDNHL</sequence>
<gene>
    <name evidence="1" type="ORF">E2C01_018777</name>
</gene>
<dbReference type="Proteomes" id="UP000324222">
    <property type="component" value="Unassembled WGS sequence"/>
</dbReference>
<accession>A0A5B7DWK6</accession>
<protein>
    <submittedName>
        <fullName evidence="1">Uncharacterized protein</fullName>
    </submittedName>
</protein>
<proteinExistence type="predicted"/>
<reference evidence="1 2" key="1">
    <citation type="submission" date="2019-05" db="EMBL/GenBank/DDBJ databases">
        <title>Another draft genome of Portunus trituberculatus and its Hox gene families provides insights of decapod evolution.</title>
        <authorList>
            <person name="Jeong J.-H."/>
            <person name="Song I."/>
            <person name="Kim S."/>
            <person name="Choi T."/>
            <person name="Kim D."/>
            <person name="Ryu S."/>
            <person name="Kim W."/>
        </authorList>
    </citation>
    <scope>NUCLEOTIDE SEQUENCE [LARGE SCALE GENOMIC DNA]</scope>
    <source>
        <tissue evidence="1">Muscle</tissue>
    </source>
</reference>
<dbReference type="AlphaFoldDB" id="A0A5B7DWK6"/>
<organism evidence="1 2">
    <name type="scientific">Portunus trituberculatus</name>
    <name type="common">Swimming crab</name>
    <name type="synonym">Neptunus trituberculatus</name>
    <dbReference type="NCBI Taxonomy" id="210409"/>
    <lineage>
        <taxon>Eukaryota</taxon>
        <taxon>Metazoa</taxon>
        <taxon>Ecdysozoa</taxon>
        <taxon>Arthropoda</taxon>
        <taxon>Crustacea</taxon>
        <taxon>Multicrustacea</taxon>
        <taxon>Malacostraca</taxon>
        <taxon>Eumalacostraca</taxon>
        <taxon>Eucarida</taxon>
        <taxon>Decapoda</taxon>
        <taxon>Pleocyemata</taxon>
        <taxon>Brachyura</taxon>
        <taxon>Eubrachyura</taxon>
        <taxon>Portunoidea</taxon>
        <taxon>Portunidae</taxon>
        <taxon>Portuninae</taxon>
        <taxon>Portunus</taxon>
    </lineage>
</organism>
<evidence type="ECO:0000313" key="2">
    <source>
        <dbReference type="Proteomes" id="UP000324222"/>
    </source>
</evidence>
<keyword evidence="2" id="KW-1185">Reference proteome</keyword>
<evidence type="ECO:0000313" key="1">
    <source>
        <dbReference type="EMBL" id="MPC25655.1"/>
    </source>
</evidence>
<dbReference type="EMBL" id="VSRR010001491">
    <property type="protein sequence ID" value="MPC25655.1"/>
    <property type="molecule type" value="Genomic_DNA"/>
</dbReference>
<comment type="caution">
    <text evidence="1">The sequence shown here is derived from an EMBL/GenBank/DDBJ whole genome shotgun (WGS) entry which is preliminary data.</text>
</comment>
<name>A0A5B7DWK6_PORTR</name>